<dbReference type="EnsemblPlants" id="KQJ89183">
    <property type="protein sequence ID" value="KQJ89183"/>
    <property type="gene ID" value="BRADI_4g24011v3"/>
</dbReference>
<reference evidence="1" key="2">
    <citation type="submission" date="2017-06" db="EMBL/GenBank/DDBJ databases">
        <title>WGS assembly of Brachypodium distachyon.</title>
        <authorList>
            <consortium name="The International Brachypodium Initiative"/>
            <person name="Lucas S."/>
            <person name="Harmon-Smith M."/>
            <person name="Lail K."/>
            <person name="Tice H."/>
            <person name="Grimwood J."/>
            <person name="Bruce D."/>
            <person name="Barry K."/>
            <person name="Shu S."/>
            <person name="Lindquist E."/>
            <person name="Wang M."/>
            <person name="Pitluck S."/>
            <person name="Vogel J.P."/>
            <person name="Garvin D.F."/>
            <person name="Mockler T.C."/>
            <person name="Schmutz J."/>
            <person name="Rokhsar D."/>
            <person name="Bevan M.W."/>
        </authorList>
    </citation>
    <scope>NUCLEOTIDE SEQUENCE</scope>
    <source>
        <strain evidence="1">Bd21</strain>
    </source>
</reference>
<keyword evidence="3" id="KW-1185">Reference proteome</keyword>
<reference evidence="2" key="3">
    <citation type="submission" date="2018-08" db="UniProtKB">
        <authorList>
            <consortium name="EnsemblPlants"/>
        </authorList>
    </citation>
    <scope>IDENTIFICATION</scope>
    <source>
        <strain evidence="2">cv. Bd21</strain>
    </source>
</reference>
<dbReference type="Gene3D" id="3.30.200.20">
    <property type="entry name" value="Phosphorylase Kinase, domain 1"/>
    <property type="match status" value="1"/>
</dbReference>
<dbReference type="InParanoid" id="A0A0Q3ENY5"/>
<protein>
    <recommendedName>
        <fullName evidence="4">Protein kinase domain-containing protein</fullName>
    </recommendedName>
</protein>
<organism evidence="1">
    <name type="scientific">Brachypodium distachyon</name>
    <name type="common">Purple false brome</name>
    <name type="synonym">Trachynia distachya</name>
    <dbReference type="NCBI Taxonomy" id="15368"/>
    <lineage>
        <taxon>Eukaryota</taxon>
        <taxon>Viridiplantae</taxon>
        <taxon>Streptophyta</taxon>
        <taxon>Embryophyta</taxon>
        <taxon>Tracheophyta</taxon>
        <taxon>Spermatophyta</taxon>
        <taxon>Magnoliopsida</taxon>
        <taxon>Liliopsida</taxon>
        <taxon>Poales</taxon>
        <taxon>Poaceae</taxon>
        <taxon>BOP clade</taxon>
        <taxon>Pooideae</taxon>
        <taxon>Stipodae</taxon>
        <taxon>Brachypodieae</taxon>
        <taxon>Brachypodium</taxon>
    </lineage>
</organism>
<dbReference type="Gramene" id="KQJ89183">
    <property type="protein sequence ID" value="KQJ89183"/>
    <property type="gene ID" value="BRADI_4g24011v3"/>
</dbReference>
<sequence length="112" mass="12629">MMPSLTFGRQARSLFHESCCRRPDHLPRLVLVARSVRSSINRPSRPACTLPSPEMDDIEKELEILERILIDEHAEPTMLSYALLKKITNDFSQEIGSGGFGVVYMGVVQKGR</sequence>
<accession>A0A0Q3ENY5</accession>
<dbReference type="PANTHER" id="PTHR45707">
    <property type="entry name" value="C2 CALCIUM/LIPID-BINDING PLANT PHOSPHORIBOSYLTRANSFERASE FAMILY PROTEIN"/>
    <property type="match status" value="1"/>
</dbReference>
<proteinExistence type="predicted"/>
<dbReference type="EMBL" id="CM000883">
    <property type="protein sequence ID" value="KQJ89183.1"/>
    <property type="molecule type" value="Genomic_DNA"/>
</dbReference>
<gene>
    <name evidence="1" type="ORF">BRADI_4g24011v3</name>
</gene>
<evidence type="ECO:0008006" key="4">
    <source>
        <dbReference type="Google" id="ProtNLM"/>
    </source>
</evidence>
<evidence type="ECO:0000313" key="1">
    <source>
        <dbReference type="EMBL" id="KQJ89183.1"/>
    </source>
</evidence>
<name>A0A0Q3ENY5_BRADI</name>
<dbReference type="OrthoDB" id="685733at2759"/>
<dbReference type="AlphaFoldDB" id="A0A0Q3ENY5"/>
<evidence type="ECO:0000313" key="2">
    <source>
        <dbReference type="EnsemblPlants" id="KQJ89183"/>
    </source>
</evidence>
<reference evidence="1 2" key="1">
    <citation type="journal article" date="2010" name="Nature">
        <title>Genome sequencing and analysis of the model grass Brachypodium distachyon.</title>
        <authorList>
            <consortium name="International Brachypodium Initiative"/>
        </authorList>
    </citation>
    <scope>NUCLEOTIDE SEQUENCE [LARGE SCALE GENOMIC DNA]</scope>
    <source>
        <strain evidence="1 2">Bd21</strain>
    </source>
</reference>
<dbReference type="ExpressionAtlas" id="A0A0Q3ENY5">
    <property type="expression patterns" value="baseline"/>
</dbReference>
<evidence type="ECO:0000313" key="3">
    <source>
        <dbReference type="Proteomes" id="UP000008810"/>
    </source>
</evidence>
<dbReference type="Proteomes" id="UP000008810">
    <property type="component" value="Chromosome 4"/>
</dbReference>